<protein>
    <submittedName>
        <fullName evidence="2">Uncharacterized protein</fullName>
    </submittedName>
</protein>
<gene>
    <name evidence="2" type="ORF">DFP72DRAFT_1052158</name>
</gene>
<evidence type="ECO:0000313" key="3">
    <source>
        <dbReference type="Proteomes" id="UP000521943"/>
    </source>
</evidence>
<evidence type="ECO:0000256" key="1">
    <source>
        <dbReference type="SAM" id="MobiDB-lite"/>
    </source>
</evidence>
<organism evidence="2 3">
    <name type="scientific">Ephemerocybe angulata</name>
    <dbReference type="NCBI Taxonomy" id="980116"/>
    <lineage>
        <taxon>Eukaryota</taxon>
        <taxon>Fungi</taxon>
        <taxon>Dikarya</taxon>
        <taxon>Basidiomycota</taxon>
        <taxon>Agaricomycotina</taxon>
        <taxon>Agaricomycetes</taxon>
        <taxon>Agaricomycetidae</taxon>
        <taxon>Agaricales</taxon>
        <taxon>Agaricineae</taxon>
        <taxon>Psathyrellaceae</taxon>
        <taxon>Ephemerocybe</taxon>
    </lineage>
</organism>
<keyword evidence="3" id="KW-1185">Reference proteome</keyword>
<accession>A0A8H6HDR0</accession>
<proteinExistence type="predicted"/>
<dbReference type="EMBL" id="JACGCI010000123">
    <property type="protein sequence ID" value="KAF6744401.1"/>
    <property type="molecule type" value="Genomic_DNA"/>
</dbReference>
<dbReference type="Proteomes" id="UP000521943">
    <property type="component" value="Unassembled WGS sequence"/>
</dbReference>
<feature type="region of interest" description="Disordered" evidence="1">
    <location>
        <begin position="21"/>
        <end position="50"/>
    </location>
</feature>
<feature type="compositionally biased region" description="Polar residues" evidence="1">
    <location>
        <begin position="34"/>
        <end position="44"/>
    </location>
</feature>
<reference evidence="2 3" key="1">
    <citation type="submission" date="2020-07" db="EMBL/GenBank/DDBJ databases">
        <title>Comparative genomics of pyrophilous fungi reveals a link between fire events and developmental genes.</title>
        <authorList>
            <consortium name="DOE Joint Genome Institute"/>
            <person name="Steindorff A.S."/>
            <person name="Carver A."/>
            <person name="Calhoun S."/>
            <person name="Stillman K."/>
            <person name="Liu H."/>
            <person name="Lipzen A."/>
            <person name="Pangilinan J."/>
            <person name="Labutti K."/>
            <person name="Bruns T.D."/>
            <person name="Grigoriev I.V."/>
        </authorList>
    </citation>
    <scope>NUCLEOTIDE SEQUENCE [LARGE SCALE GENOMIC DNA]</scope>
    <source>
        <strain evidence="2 3">CBS 144469</strain>
    </source>
</reference>
<evidence type="ECO:0000313" key="2">
    <source>
        <dbReference type="EMBL" id="KAF6744401.1"/>
    </source>
</evidence>
<comment type="caution">
    <text evidence="2">The sequence shown here is derived from an EMBL/GenBank/DDBJ whole genome shotgun (WGS) entry which is preliminary data.</text>
</comment>
<name>A0A8H6HDR0_9AGAR</name>
<dbReference type="AlphaFoldDB" id="A0A8H6HDR0"/>
<sequence>MSLVTKAMLVKETRVEKSVKRAWARRPKAAGMTSKGSPTFNGPSLANIHAIPTPERRNGRLRNRGGHRSRVMDAQGAYVATQPYPLAGHTPSHAPCRATALFTPTQPLPPFPSLDVREMLAWPAIGNPQEAEYVLDATPLTVSRIWPNVAQSWDAKEWIVVSSLNLPDCRSRAIPSRKRELDLSLGRPFRAACGASRLSVLVTSFQVIQLHLDKWDSQCGMRRIPDLMRRPHLQMFAAFPTHRYSRFHKRHLHLDDGSVGGRGATVIQMVKRGHLRSDLHTEAQFTSPSRPCFKWIAIRSSGGRAHNQTSLHFIPADTGDSMTVTCTWTVGGVGEHGATWYIVSPFVGTCTPSRFYRQRTTSFILSLSRILQMDCDSTLVVNSAKRAAYGQPFNATTCTQTMGAQVVARLFPTIRTVVKREQLRSESYLHTDSRLVHVQTRTAFGVLVTPAPLAFLQTT</sequence>